<feature type="domain" description="Myb-like" evidence="5">
    <location>
        <begin position="9"/>
        <end position="61"/>
    </location>
</feature>
<keyword evidence="2" id="KW-0677">Repeat</keyword>
<dbReference type="SUPFAM" id="SSF46689">
    <property type="entry name" value="Homeodomain-like"/>
    <property type="match status" value="1"/>
</dbReference>
<dbReference type="GO" id="GO:0003677">
    <property type="term" value="F:DNA binding"/>
    <property type="evidence" value="ECO:0007669"/>
    <property type="project" value="UniProtKB-KW"/>
</dbReference>
<protein>
    <submittedName>
        <fullName evidence="7">Uncharacterized protein</fullName>
    </submittedName>
</protein>
<comment type="caution">
    <text evidence="7">The sequence shown here is derived from an EMBL/GenBank/DDBJ whole genome shotgun (WGS) entry which is preliminary data.</text>
</comment>
<evidence type="ECO:0000313" key="7">
    <source>
        <dbReference type="EMBL" id="KAK1423643.1"/>
    </source>
</evidence>
<dbReference type="InterPro" id="IPR015495">
    <property type="entry name" value="Myb_TF_plants"/>
</dbReference>
<accession>A0AAD8KIU4</accession>
<dbReference type="Pfam" id="PF00249">
    <property type="entry name" value="Myb_DNA-binding"/>
    <property type="match status" value="2"/>
</dbReference>
<evidence type="ECO:0000256" key="2">
    <source>
        <dbReference type="ARBA" id="ARBA00022737"/>
    </source>
</evidence>
<keyword evidence="3" id="KW-0238">DNA-binding</keyword>
<dbReference type="EMBL" id="JAUHHV010000005">
    <property type="protein sequence ID" value="KAK1423643.1"/>
    <property type="molecule type" value="Genomic_DNA"/>
</dbReference>
<evidence type="ECO:0000256" key="4">
    <source>
        <dbReference type="ARBA" id="ARBA00023242"/>
    </source>
</evidence>
<dbReference type="InterPro" id="IPR001005">
    <property type="entry name" value="SANT/Myb"/>
</dbReference>
<dbReference type="AlphaFoldDB" id="A0AAD8KIU4"/>
<evidence type="ECO:0000259" key="5">
    <source>
        <dbReference type="PROSITE" id="PS50090"/>
    </source>
</evidence>
<dbReference type="SMART" id="SM00717">
    <property type="entry name" value="SANT"/>
    <property type="match status" value="2"/>
</dbReference>
<dbReference type="FunFam" id="1.10.10.60:FF:000001">
    <property type="entry name" value="MYB-related transcription factor"/>
    <property type="match status" value="1"/>
</dbReference>
<dbReference type="GO" id="GO:0005634">
    <property type="term" value="C:nucleus"/>
    <property type="evidence" value="ECO:0007669"/>
    <property type="project" value="UniProtKB-SubCell"/>
</dbReference>
<dbReference type="InterPro" id="IPR017930">
    <property type="entry name" value="Myb_dom"/>
</dbReference>
<dbReference type="PANTHER" id="PTHR47994">
    <property type="entry name" value="F14D16.11-RELATED"/>
    <property type="match status" value="1"/>
</dbReference>
<dbReference type="InterPro" id="IPR009057">
    <property type="entry name" value="Homeodomain-like_sf"/>
</dbReference>
<evidence type="ECO:0000256" key="1">
    <source>
        <dbReference type="ARBA" id="ARBA00004123"/>
    </source>
</evidence>
<dbReference type="Gene3D" id="1.10.10.60">
    <property type="entry name" value="Homeodomain-like"/>
    <property type="match status" value="2"/>
</dbReference>
<dbReference type="Proteomes" id="UP001229421">
    <property type="component" value="Unassembled WGS sequence"/>
</dbReference>
<evidence type="ECO:0000313" key="8">
    <source>
        <dbReference type="Proteomes" id="UP001229421"/>
    </source>
</evidence>
<dbReference type="PROSITE" id="PS51294">
    <property type="entry name" value="HTH_MYB"/>
    <property type="match status" value="2"/>
</dbReference>
<feature type="domain" description="Myb-like" evidence="5">
    <location>
        <begin position="62"/>
        <end position="112"/>
    </location>
</feature>
<keyword evidence="8" id="KW-1185">Reference proteome</keyword>
<dbReference type="PROSITE" id="PS50090">
    <property type="entry name" value="MYB_LIKE"/>
    <property type="match status" value="2"/>
</dbReference>
<gene>
    <name evidence="7" type="ORF">QVD17_18949</name>
</gene>
<dbReference type="CDD" id="cd00167">
    <property type="entry name" value="SANT"/>
    <property type="match status" value="2"/>
</dbReference>
<name>A0AAD8KIU4_TARER</name>
<sequence>MGRPPCCDESGLKKGPWTDEEDQKLIKHIQKHGHSSWRALPRLAGLNRCGKSCRLRWTNYLRPDIKRGEISREEEQTIIHLHSILGNKWSTIASRLPGRTDNEIKNYWNTHLKKKLIQMGIDPVTHRPCTNMFASLNQLIALANLKELVDHHSLLSLDQQLSMIAKLQSEQALHQIANSSLNTLNLFGNNLFQPTPPTNSLQTGLTNHPPLIENDDYMNPNGPSSLIGISNANDHMNMPFSQMPNLQTIENTSSDAWLAKSCSMHHVHVPESTSDDACSTTTNSGEELAPTHFWQNILLEDPLFHDIP</sequence>
<organism evidence="7 8">
    <name type="scientific">Tagetes erecta</name>
    <name type="common">African marigold</name>
    <dbReference type="NCBI Taxonomy" id="13708"/>
    <lineage>
        <taxon>Eukaryota</taxon>
        <taxon>Viridiplantae</taxon>
        <taxon>Streptophyta</taxon>
        <taxon>Embryophyta</taxon>
        <taxon>Tracheophyta</taxon>
        <taxon>Spermatophyta</taxon>
        <taxon>Magnoliopsida</taxon>
        <taxon>eudicotyledons</taxon>
        <taxon>Gunneridae</taxon>
        <taxon>Pentapetalae</taxon>
        <taxon>asterids</taxon>
        <taxon>campanulids</taxon>
        <taxon>Asterales</taxon>
        <taxon>Asteraceae</taxon>
        <taxon>Asteroideae</taxon>
        <taxon>Heliantheae alliance</taxon>
        <taxon>Tageteae</taxon>
        <taxon>Tagetes</taxon>
    </lineage>
</organism>
<evidence type="ECO:0000259" key="6">
    <source>
        <dbReference type="PROSITE" id="PS51294"/>
    </source>
</evidence>
<dbReference type="FunFam" id="1.10.10.60:FF:000349">
    <property type="entry name" value="Transcription factor MYB39"/>
    <property type="match status" value="1"/>
</dbReference>
<keyword evidence="4" id="KW-0539">Nucleus</keyword>
<feature type="domain" description="HTH myb-type" evidence="6">
    <location>
        <begin position="9"/>
        <end position="61"/>
    </location>
</feature>
<feature type="domain" description="HTH myb-type" evidence="6">
    <location>
        <begin position="62"/>
        <end position="116"/>
    </location>
</feature>
<proteinExistence type="predicted"/>
<evidence type="ECO:0000256" key="3">
    <source>
        <dbReference type="ARBA" id="ARBA00023125"/>
    </source>
</evidence>
<comment type="subcellular location">
    <subcellularLocation>
        <location evidence="1">Nucleus</location>
    </subcellularLocation>
</comment>
<reference evidence="7" key="1">
    <citation type="journal article" date="2023" name="bioRxiv">
        <title>Improved chromosome-level genome assembly for marigold (Tagetes erecta).</title>
        <authorList>
            <person name="Jiang F."/>
            <person name="Yuan L."/>
            <person name="Wang S."/>
            <person name="Wang H."/>
            <person name="Xu D."/>
            <person name="Wang A."/>
            <person name="Fan W."/>
        </authorList>
    </citation>
    <scope>NUCLEOTIDE SEQUENCE</scope>
    <source>
        <strain evidence="7">WSJ</strain>
        <tissue evidence="7">Leaf</tissue>
    </source>
</reference>